<dbReference type="EMBL" id="JANIEX010001301">
    <property type="protein sequence ID" value="KAJ3559516.1"/>
    <property type="molecule type" value="Genomic_DNA"/>
</dbReference>
<dbReference type="InterPro" id="IPR006073">
    <property type="entry name" value="GTP-bd"/>
</dbReference>
<protein>
    <recommendedName>
        <fullName evidence="2">G domain-containing protein</fullName>
    </recommendedName>
</protein>
<feature type="domain" description="G" evidence="2">
    <location>
        <begin position="86"/>
        <end position="180"/>
    </location>
</feature>
<proteinExistence type="predicted"/>
<name>A0AAD5YR53_9AGAR</name>
<evidence type="ECO:0000313" key="4">
    <source>
        <dbReference type="Proteomes" id="UP001213000"/>
    </source>
</evidence>
<evidence type="ECO:0000313" key="3">
    <source>
        <dbReference type="EMBL" id="KAJ3559516.1"/>
    </source>
</evidence>
<dbReference type="Proteomes" id="UP001213000">
    <property type="component" value="Unassembled WGS sequence"/>
</dbReference>
<dbReference type="InterPro" id="IPR027417">
    <property type="entry name" value="P-loop_NTPase"/>
</dbReference>
<feature type="compositionally biased region" description="Low complexity" evidence="1">
    <location>
        <begin position="32"/>
        <end position="50"/>
    </location>
</feature>
<dbReference type="SUPFAM" id="SSF52540">
    <property type="entry name" value="P-loop containing nucleoside triphosphate hydrolases"/>
    <property type="match status" value="1"/>
</dbReference>
<gene>
    <name evidence="3" type="ORF">NP233_g11244</name>
</gene>
<dbReference type="CDD" id="cd00882">
    <property type="entry name" value="Ras_like_GTPase"/>
    <property type="match status" value="1"/>
</dbReference>
<dbReference type="AlphaFoldDB" id="A0AAD5YR53"/>
<keyword evidence="4" id="KW-1185">Reference proteome</keyword>
<feature type="region of interest" description="Disordered" evidence="1">
    <location>
        <begin position="1"/>
        <end position="50"/>
    </location>
</feature>
<feature type="compositionally biased region" description="Low complexity" evidence="1">
    <location>
        <begin position="1"/>
        <end position="14"/>
    </location>
</feature>
<comment type="caution">
    <text evidence="3">The sequence shown here is derived from an EMBL/GenBank/DDBJ whole genome shotgun (WGS) entry which is preliminary data.</text>
</comment>
<feature type="compositionally biased region" description="Basic residues" evidence="1">
    <location>
        <begin position="380"/>
        <end position="391"/>
    </location>
</feature>
<evidence type="ECO:0000256" key="1">
    <source>
        <dbReference type="SAM" id="MobiDB-lite"/>
    </source>
</evidence>
<reference evidence="3" key="1">
    <citation type="submission" date="2022-07" db="EMBL/GenBank/DDBJ databases">
        <title>Genome Sequence of Leucocoprinus birnbaumii.</title>
        <authorList>
            <person name="Buettner E."/>
        </authorList>
    </citation>
    <scope>NUCLEOTIDE SEQUENCE</scope>
    <source>
        <strain evidence="3">VT141</strain>
    </source>
</reference>
<sequence length="613" mass="68154">MAPSSSKPKSSIPPHVIDDLRPPQPSFLCDELPTPTSFSSTSSSATGSTGLSYTTAFSSPSPYCESPMSISQHNFGDKNSDVPPIIAVMGPTGAGKSSFIKIATGSDEIVVGESLTSCTQVSKVVRCHNATRGNDVIFVDTPGFDDTFKSDIEILRGIAEWLEQTYKRGIQLSGILYLHRISDNRMPNSILRNFDMFQRLCGQNALSNIRLVTTSWDLLPDISEGERREEDLRTNFWNDLLENGSQMHRFQYTCASAWEIIDTLAMDPKPILIQRELVDQGLALETTAGKSFFSWATKVLKDFIAQVEVLLKKILSSTSTPRRAQHKWLKKYLKDARQELREIEDQRSLPSSSSSSSTRSSVESIHSSDTTPVSRSSSLSRRRRLVNHPRGRVQSVDETGTRMAVEPQLATESQFKLCDIPNVDSFYEVAIGRDPVATGTLTYTTQTLGIVVAAVTDLPVPGLVAAVSTALRIAERMRGMRVMNNYLLILVNNAGRLLKAASVRDQATRNYPIVVVQAILELGGQLKRVEEVTKRLQEHVYLHRFTLEPEDLRVLLDCNNAMNLILHSLGVRTDMAAVSQIQDTSQRLDKLQWMVSRSIGNYMQSEPKQRASI</sequence>
<evidence type="ECO:0000259" key="2">
    <source>
        <dbReference type="Pfam" id="PF01926"/>
    </source>
</evidence>
<feature type="region of interest" description="Disordered" evidence="1">
    <location>
        <begin position="343"/>
        <end position="400"/>
    </location>
</feature>
<dbReference type="GO" id="GO:0005525">
    <property type="term" value="F:GTP binding"/>
    <property type="evidence" value="ECO:0007669"/>
    <property type="project" value="InterPro"/>
</dbReference>
<dbReference type="Gene3D" id="3.40.50.300">
    <property type="entry name" value="P-loop containing nucleotide triphosphate hydrolases"/>
    <property type="match status" value="1"/>
</dbReference>
<organism evidence="3 4">
    <name type="scientific">Leucocoprinus birnbaumii</name>
    <dbReference type="NCBI Taxonomy" id="56174"/>
    <lineage>
        <taxon>Eukaryota</taxon>
        <taxon>Fungi</taxon>
        <taxon>Dikarya</taxon>
        <taxon>Basidiomycota</taxon>
        <taxon>Agaricomycotina</taxon>
        <taxon>Agaricomycetes</taxon>
        <taxon>Agaricomycetidae</taxon>
        <taxon>Agaricales</taxon>
        <taxon>Agaricineae</taxon>
        <taxon>Agaricaceae</taxon>
        <taxon>Leucocoprinus</taxon>
    </lineage>
</organism>
<feature type="compositionally biased region" description="Low complexity" evidence="1">
    <location>
        <begin position="348"/>
        <end position="379"/>
    </location>
</feature>
<dbReference type="Pfam" id="PF01926">
    <property type="entry name" value="MMR_HSR1"/>
    <property type="match status" value="1"/>
</dbReference>
<accession>A0AAD5YR53</accession>